<gene>
    <name evidence="7" type="ORF">COT94_01595</name>
</gene>
<evidence type="ECO:0000313" key="7">
    <source>
        <dbReference type="EMBL" id="PIT96218.1"/>
    </source>
</evidence>
<keyword evidence="2" id="KW-0964">Secreted</keyword>
<dbReference type="Pfam" id="PF18884">
    <property type="entry name" value="TSP3_bac"/>
    <property type="match status" value="3"/>
</dbReference>
<comment type="caution">
    <text evidence="7">The sequence shown here is derived from an EMBL/GenBank/DDBJ whole genome shotgun (WGS) entry which is preliminary data.</text>
</comment>
<dbReference type="PANTHER" id="PTHR37467">
    <property type="entry name" value="EXPORTED CALCIUM-BINDING GLYCOPROTEIN-RELATED"/>
    <property type="match status" value="1"/>
</dbReference>
<keyword evidence="6" id="KW-0812">Transmembrane</keyword>
<dbReference type="Gene3D" id="4.10.1080.10">
    <property type="entry name" value="TSP type-3 repeat"/>
    <property type="match status" value="1"/>
</dbReference>
<keyword evidence="6" id="KW-1133">Transmembrane helix</keyword>
<evidence type="ECO:0000256" key="2">
    <source>
        <dbReference type="ARBA" id="ARBA00022525"/>
    </source>
</evidence>
<dbReference type="SUPFAM" id="SSF103647">
    <property type="entry name" value="TSP type-3 repeat"/>
    <property type="match status" value="1"/>
</dbReference>
<evidence type="ECO:0000256" key="4">
    <source>
        <dbReference type="ARBA" id="ARBA00022837"/>
    </source>
</evidence>
<keyword evidence="6" id="KW-0472">Membrane</keyword>
<proteinExistence type="predicted"/>
<accession>A0A2M6WTU4</accession>
<keyword evidence="4" id="KW-0106">Calcium</keyword>
<feature type="region of interest" description="Disordered" evidence="5">
    <location>
        <begin position="215"/>
        <end position="246"/>
    </location>
</feature>
<dbReference type="GO" id="GO:0005509">
    <property type="term" value="F:calcium ion binding"/>
    <property type="evidence" value="ECO:0007669"/>
    <property type="project" value="InterPro"/>
</dbReference>
<dbReference type="InterPro" id="IPR028974">
    <property type="entry name" value="TSP_type-3_rpt"/>
</dbReference>
<feature type="region of interest" description="Disordered" evidence="5">
    <location>
        <begin position="1"/>
        <end position="27"/>
    </location>
</feature>
<dbReference type="AlphaFoldDB" id="A0A2M6WTU4"/>
<dbReference type="InterPro" id="IPR059100">
    <property type="entry name" value="TSP3_bac"/>
</dbReference>
<name>A0A2M6WTU4_9BACT</name>
<evidence type="ECO:0000256" key="6">
    <source>
        <dbReference type="SAM" id="Phobius"/>
    </source>
</evidence>
<protein>
    <submittedName>
        <fullName evidence="7">Uncharacterized protein</fullName>
    </submittedName>
</protein>
<feature type="transmembrane region" description="Helical" evidence="6">
    <location>
        <begin position="70"/>
        <end position="89"/>
    </location>
</feature>
<comment type="subcellular location">
    <subcellularLocation>
        <location evidence="1">Secreted</location>
    </subcellularLocation>
</comment>
<sequence>MFENQSVSNPLINSEQTNPGFSTGSPVSQTAEDIFANLENKNISPQSPINQPMMTSDNLATPPGGNSGKFLLIGLLTLIVMLGGGFYVYQFILLPKVSGNTVSEVPVVVNQVMDTQEAVLNSDVIPPSELNVVDNLVTSETTTTDNGTMMVTTILDNSPSETGVMPVSEVPADSDGDGLSDDRELSAGTNALEADTDGDGLNDYEEIEIWGTKPLLKDTDGDGFSDGEEVKAGYNPDGPGKLMIVK</sequence>
<reference evidence="8" key="1">
    <citation type="submission" date="2017-09" db="EMBL/GenBank/DDBJ databases">
        <title>Depth-based differentiation of microbial function through sediment-hosted aquifers and enrichment of novel symbionts in the deep terrestrial subsurface.</title>
        <authorList>
            <person name="Probst A.J."/>
            <person name="Ladd B."/>
            <person name="Jarett J.K."/>
            <person name="Geller-Mcgrath D.E."/>
            <person name="Sieber C.M.K."/>
            <person name="Emerson J.B."/>
            <person name="Anantharaman K."/>
            <person name="Thomas B.C."/>
            <person name="Malmstrom R."/>
            <person name="Stieglmeier M."/>
            <person name="Klingl A."/>
            <person name="Woyke T."/>
            <person name="Ryan C.M."/>
            <person name="Banfield J.F."/>
        </authorList>
    </citation>
    <scope>NUCLEOTIDE SEQUENCE [LARGE SCALE GENOMIC DNA]</scope>
</reference>
<evidence type="ECO:0000256" key="3">
    <source>
        <dbReference type="ARBA" id="ARBA00022729"/>
    </source>
</evidence>
<dbReference type="Proteomes" id="UP000228533">
    <property type="component" value="Unassembled WGS sequence"/>
</dbReference>
<organism evidence="7 8">
    <name type="scientific">Candidatus Falkowbacteria bacterium CG10_big_fil_rev_8_21_14_0_10_37_14</name>
    <dbReference type="NCBI Taxonomy" id="1974561"/>
    <lineage>
        <taxon>Bacteria</taxon>
        <taxon>Candidatus Falkowiibacteriota</taxon>
    </lineage>
</organism>
<evidence type="ECO:0000256" key="5">
    <source>
        <dbReference type="SAM" id="MobiDB-lite"/>
    </source>
</evidence>
<evidence type="ECO:0000256" key="1">
    <source>
        <dbReference type="ARBA" id="ARBA00004613"/>
    </source>
</evidence>
<dbReference type="InterPro" id="IPR053180">
    <property type="entry name" value="Ca-binding_acidic-repeat"/>
</dbReference>
<dbReference type="PANTHER" id="PTHR37467:SF1">
    <property type="entry name" value="EXPORTED CALCIUM-BINDING GLYCOPROTEIN"/>
    <property type="match status" value="1"/>
</dbReference>
<keyword evidence="3" id="KW-0732">Signal</keyword>
<evidence type="ECO:0000313" key="8">
    <source>
        <dbReference type="Proteomes" id="UP000228533"/>
    </source>
</evidence>
<dbReference type="EMBL" id="PFAM01000010">
    <property type="protein sequence ID" value="PIT96218.1"/>
    <property type="molecule type" value="Genomic_DNA"/>
</dbReference>